<keyword evidence="4" id="KW-1185">Reference proteome</keyword>
<dbReference type="EMBL" id="CP032829">
    <property type="protein sequence ID" value="AYJ87178.1"/>
    <property type="molecule type" value="Genomic_DNA"/>
</dbReference>
<sequence>MPATKLTTIRVDKPWGRKKLWPGFDNDSGAQTGEIWFEAPKGTDPDLMVKYLFTSEKLSIQVHEDDASAHAVGHERGKDEAWVILGAEPDSTIGLGLHETVSGEALRAAALDGSIETLVDWKPVHAGEVIYSPARTIHAIGAGLTVIEVQQNVDLTYRLYDYGRPRELHLDKGIAVSDPKPFKIVDTGYDAGAGRKILCEGGKFVMERWSWDGARDVTMPDRVPGWLIPITGGGTVDGTRFEAGEGWMVNGGAALVVDAGSDLLFAYPLADAAPILG</sequence>
<dbReference type="InterPro" id="IPR051804">
    <property type="entry name" value="Carb_Metab_Reg_Kinase/Isom"/>
</dbReference>
<evidence type="ECO:0000313" key="4">
    <source>
        <dbReference type="Proteomes" id="UP000276254"/>
    </source>
</evidence>
<accession>A0A494TNX6</accession>
<dbReference type="InterPro" id="IPR011051">
    <property type="entry name" value="RmlC_Cupin_sf"/>
</dbReference>
<evidence type="ECO:0000256" key="1">
    <source>
        <dbReference type="ARBA" id="ARBA00022723"/>
    </source>
</evidence>
<dbReference type="KEGG" id="spha:D3Y57_16135"/>
<dbReference type="CDD" id="cd07010">
    <property type="entry name" value="cupin_PMI_type_I_N_bac"/>
    <property type="match status" value="1"/>
</dbReference>
<keyword evidence="3" id="KW-0413">Isomerase</keyword>
<gene>
    <name evidence="3" type="ORF">D3Y57_16135</name>
</gene>
<dbReference type="PANTHER" id="PTHR42742:SF3">
    <property type="entry name" value="FRUCTOKINASE"/>
    <property type="match status" value="1"/>
</dbReference>
<dbReference type="Gene3D" id="2.60.120.10">
    <property type="entry name" value="Jelly Rolls"/>
    <property type="match status" value="1"/>
</dbReference>
<evidence type="ECO:0000256" key="2">
    <source>
        <dbReference type="ARBA" id="ARBA00022833"/>
    </source>
</evidence>
<keyword evidence="2" id="KW-0862">Zinc</keyword>
<dbReference type="InterPro" id="IPR014710">
    <property type="entry name" value="RmlC-like_jellyroll"/>
</dbReference>
<dbReference type="GO" id="GO:0046872">
    <property type="term" value="F:metal ion binding"/>
    <property type="evidence" value="ECO:0007669"/>
    <property type="project" value="UniProtKB-KW"/>
</dbReference>
<name>A0A494TNX6_SPHPE</name>
<dbReference type="GO" id="GO:0016853">
    <property type="term" value="F:isomerase activity"/>
    <property type="evidence" value="ECO:0007669"/>
    <property type="project" value="UniProtKB-KW"/>
</dbReference>
<keyword evidence="1" id="KW-0479">Metal-binding</keyword>
<dbReference type="AlphaFoldDB" id="A0A494TNX6"/>
<dbReference type="SUPFAM" id="SSF51182">
    <property type="entry name" value="RmlC-like cupins"/>
    <property type="match status" value="1"/>
</dbReference>
<protein>
    <submittedName>
        <fullName evidence="3">Phosphoheptose isomerase</fullName>
    </submittedName>
</protein>
<dbReference type="PANTHER" id="PTHR42742">
    <property type="entry name" value="TRANSCRIPTIONAL REPRESSOR MPRA"/>
    <property type="match status" value="1"/>
</dbReference>
<dbReference type="RefSeq" id="WP_121154212.1">
    <property type="nucleotide sequence ID" value="NZ_CP032829.1"/>
</dbReference>
<evidence type="ECO:0000313" key="3">
    <source>
        <dbReference type="EMBL" id="AYJ87178.1"/>
    </source>
</evidence>
<reference evidence="3 4" key="1">
    <citation type="submission" date="2018-09" db="EMBL/GenBank/DDBJ databases">
        <title>Sphingomonas peninsula sp. nov., isolated from fildes peninsula, Antarctic soil.</title>
        <authorList>
            <person name="Yingchao G."/>
        </authorList>
    </citation>
    <scope>NUCLEOTIDE SEQUENCE [LARGE SCALE GENOMIC DNA]</scope>
    <source>
        <strain evidence="3 4">YZ-8</strain>
    </source>
</reference>
<proteinExistence type="predicted"/>
<dbReference type="Proteomes" id="UP000276254">
    <property type="component" value="Chromosome"/>
</dbReference>
<organism evidence="3 4">
    <name type="scientific">Sphingomonas paeninsulae</name>
    <dbReference type="NCBI Taxonomy" id="2319844"/>
    <lineage>
        <taxon>Bacteria</taxon>
        <taxon>Pseudomonadati</taxon>
        <taxon>Pseudomonadota</taxon>
        <taxon>Alphaproteobacteria</taxon>
        <taxon>Sphingomonadales</taxon>
        <taxon>Sphingomonadaceae</taxon>
        <taxon>Sphingomonas</taxon>
    </lineage>
</organism>
<dbReference type="OrthoDB" id="9808275at2"/>